<name>A0AAV5VY66_9BILA</name>
<evidence type="ECO:0000313" key="2">
    <source>
        <dbReference type="EMBL" id="GMT23642.1"/>
    </source>
</evidence>
<dbReference type="InterPro" id="IPR029071">
    <property type="entry name" value="Ubiquitin-like_domsf"/>
</dbReference>
<organism evidence="2 3">
    <name type="scientific">Pristionchus fissidentatus</name>
    <dbReference type="NCBI Taxonomy" id="1538716"/>
    <lineage>
        <taxon>Eukaryota</taxon>
        <taxon>Metazoa</taxon>
        <taxon>Ecdysozoa</taxon>
        <taxon>Nematoda</taxon>
        <taxon>Chromadorea</taxon>
        <taxon>Rhabditida</taxon>
        <taxon>Rhabditina</taxon>
        <taxon>Diplogasteromorpha</taxon>
        <taxon>Diplogasteroidea</taxon>
        <taxon>Neodiplogasteridae</taxon>
        <taxon>Pristionchus</taxon>
    </lineage>
</organism>
<dbReference type="SUPFAM" id="SSF54236">
    <property type="entry name" value="Ubiquitin-like"/>
    <property type="match status" value="1"/>
</dbReference>
<protein>
    <recommendedName>
        <fullName evidence="4">BTB domain-containing protein</fullName>
    </recommendedName>
</protein>
<dbReference type="AlphaFoldDB" id="A0AAV5VY66"/>
<comment type="caution">
    <text evidence="2">The sequence shown here is derived from an EMBL/GenBank/DDBJ whole genome shotgun (WGS) entry which is preliminary data.</text>
</comment>
<dbReference type="Proteomes" id="UP001432322">
    <property type="component" value="Unassembled WGS sequence"/>
</dbReference>
<feature type="region of interest" description="Disordered" evidence="1">
    <location>
        <begin position="275"/>
        <end position="297"/>
    </location>
</feature>
<evidence type="ECO:0008006" key="4">
    <source>
        <dbReference type="Google" id="ProtNLM"/>
    </source>
</evidence>
<keyword evidence="3" id="KW-1185">Reference proteome</keyword>
<reference evidence="2" key="1">
    <citation type="submission" date="2023-10" db="EMBL/GenBank/DDBJ databases">
        <title>Genome assembly of Pristionchus species.</title>
        <authorList>
            <person name="Yoshida K."/>
            <person name="Sommer R.J."/>
        </authorList>
    </citation>
    <scope>NUCLEOTIDE SEQUENCE</scope>
    <source>
        <strain evidence="2">RS5133</strain>
    </source>
</reference>
<evidence type="ECO:0000256" key="1">
    <source>
        <dbReference type="SAM" id="MobiDB-lite"/>
    </source>
</evidence>
<dbReference type="EMBL" id="BTSY01000004">
    <property type="protein sequence ID" value="GMT23642.1"/>
    <property type="molecule type" value="Genomic_DNA"/>
</dbReference>
<gene>
    <name evidence="2" type="ORF">PFISCL1PPCAC_14939</name>
</gene>
<proteinExistence type="predicted"/>
<accession>A0AAV5VY66</accession>
<sequence length="457" mass="53249">MERFDLNVHLESFEAILDAVYPCKKPINCCGWCGDNLLIRLKVALELVFPSLIVELTREIEKNSSNRIPLLKLITENEKYFETFTRFTTSTFENFVQGEESIWSEEDYDILKKLHLQFSENRIDNRPCQLPELDWPDSRLLYVGNTAVLVSASLLSLHSPFFSHFFYSPLTPSSLQFDFPHCSIGAMSTFIPSLCGVFPKQNHDANYEEFIMEQGKMKEIDRSIDLPAAVLSLIQLYNRRSMLTENGIALFTRFLTRLEVNRMVNWLNDESDEMKRKRKARGEVKKTERKKKKAEDETESWESYNRAYMEKKGHMCMEFEWEDMSSGEESNDEKQKRIMGEFEEETNREFGRRISSIHSSIVSEKEKMVDVKIVSWDGCSFSLCVPLSSIVRDIEEKSAKEMKKPIGSFVLVDSTKIQMESRRFLKDYDIDGSICIELEVTINGETCLSRFNQMEEE</sequence>
<evidence type="ECO:0000313" key="3">
    <source>
        <dbReference type="Proteomes" id="UP001432322"/>
    </source>
</evidence>